<feature type="domain" description="C2H2-type" evidence="7">
    <location>
        <begin position="40"/>
        <end position="69"/>
    </location>
</feature>
<keyword evidence="9" id="KW-1185">Reference proteome</keyword>
<dbReference type="PROSITE" id="PS50157">
    <property type="entry name" value="ZINC_FINGER_C2H2_2"/>
    <property type="match status" value="2"/>
</dbReference>
<dbReference type="SUPFAM" id="SSF57667">
    <property type="entry name" value="beta-beta-alpha zinc fingers"/>
    <property type="match status" value="1"/>
</dbReference>
<dbReference type="Pfam" id="PF00096">
    <property type="entry name" value="zf-C2H2"/>
    <property type="match status" value="1"/>
</dbReference>
<name>A0AAV0TJF4_HYABA</name>
<feature type="region of interest" description="Disordered" evidence="6">
    <location>
        <begin position="301"/>
        <end position="340"/>
    </location>
</feature>
<dbReference type="Proteomes" id="UP001162031">
    <property type="component" value="Unassembled WGS sequence"/>
</dbReference>
<feature type="region of interest" description="Disordered" evidence="6">
    <location>
        <begin position="193"/>
        <end position="213"/>
    </location>
</feature>
<comment type="caution">
    <text evidence="8">The sequence shown here is derived from an EMBL/GenBank/DDBJ whole genome shotgun (WGS) entry which is preliminary data.</text>
</comment>
<evidence type="ECO:0000313" key="8">
    <source>
        <dbReference type="EMBL" id="CAI5721452.1"/>
    </source>
</evidence>
<sequence length="406" mass="44226">MRIHTGTKPYACDYVGCLQRFNTSGNLSRHKRIHSGERPYPCLFDACGKRFNTSTKLKRHMRVHFPDGPHVFHCMGQHGHCQWSCDNYKDYVQHQKIQHGGRQHDTYHLQQQQQVQQQMQQQVRRPLAAASAVESPILSADTSGFGFYAADGSRECANEHMLYAKYRNSIGAGGSCVPDSSCSSLVDKAKSSRSSCSRSSCSRSSCSSSSCSSSHLAVPVWTKQVGLPAFFGSSDTHLSSLPTVLPKEPRKRQADLTHPFGSDQPYRIPSNNTSALLFSPAAVQYGSTAAAFAVASGSDTAFGRPSASSPNHFAPLRMDEKRDDSSNSSSSSYEPHPSQQHLILPLSSYHVLRPPPQGNSPPTMTTAAAVSGKYGGCTVSLPMNSAAPEFTGEELSVVLQLMNETY</sequence>
<keyword evidence="1" id="KW-0479">Metal-binding</keyword>
<dbReference type="GO" id="GO:0008270">
    <property type="term" value="F:zinc ion binding"/>
    <property type="evidence" value="ECO:0007669"/>
    <property type="project" value="UniProtKB-KW"/>
</dbReference>
<dbReference type="PROSITE" id="PS00028">
    <property type="entry name" value="ZINC_FINGER_C2H2_1"/>
    <property type="match status" value="2"/>
</dbReference>
<evidence type="ECO:0000313" key="9">
    <source>
        <dbReference type="Proteomes" id="UP001162031"/>
    </source>
</evidence>
<dbReference type="InterPro" id="IPR050329">
    <property type="entry name" value="GLI_C2H2-zinc-finger"/>
</dbReference>
<keyword evidence="3 5" id="KW-0863">Zinc-finger</keyword>
<feature type="region of interest" description="Disordered" evidence="6">
    <location>
        <begin position="242"/>
        <end position="265"/>
    </location>
</feature>
<dbReference type="AlphaFoldDB" id="A0AAV0TJF4"/>
<dbReference type="GO" id="GO:0000981">
    <property type="term" value="F:DNA-binding transcription factor activity, RNA polymerase II-specific"/>
    <property type="evidence" value="ECO:0007669"/>
    <property type="project" value="TreeGrafter"/>
</dbReference>
<evidence type="ECO:0000256" key="5">
    <source>
        <dbReference type="PROSITE-ProRule" id="PRU00042"/>
    </source>
</evidence>
<dbReference type="FunFam" id="3.30.160.60:FF:000072">
    <property type="entry name" value="zinc finger protein 143 isoform X1"/>
    <property type="match status" value="1"/>
</dbReference>
<organism evidence="8 9">
    <name type="scientific">Hyaloperonospora brassicae</name>
    <name type="common">Brassica downy mildew</name>
    <name type="synonym">Peronospora brassicae</name>
    <dbReference type="NCBI Taxonomy" id="162125"/>
    <lineage>
        <taxon>Eukaryota</taxon>
        <taxon>Sar</taxon>
        <taxon>Stramenopiles</taxon>
        <taxon>Oomycota</taxon>
        <taxon>Peronosporomycetes</taxon>
        <taxon>Peronosporales</taxon>
        <taxon>Peronosporaceae</taxon>
        <taxon>Hyaloperonospora</taxon>
    </lineage>
</organism>
<dbReference type="GO" id="GO:0000978">
    <property type="term" value="F:RNA polymerase II cis-regulatory region sequence-specific DNA binding"/>
    <property type="evidence" value="ECO:0007669"/>
    <property type="project" value="TreeGrafter"/>
</dbReference>
<evidence type="ECO:0000256" key="1">
    <source>
        <dbReference type="ARBA" id="ARBA00022723"/>
    </source>
</evidence>
<dbReference type="PANTHER" id="PTHR19818:SF139">
    <property type="entry name" value="PAIR-RULE PROTEIN ODD-PAIRED"/>
    <property type="match status" value="1"/>
</dbReference>
<evidence type="ECO:0000256" key="3">
    <source>
        <dbReference type="ARBA" id="ARBA00022771"/>
    </source>
</evidence>
<dbReference type="InterPro" id="IPR013087">
    <property type="entry name" value="Znf_C2H2_type"/>
</dbReference>
<reference evidence="8" key="1">
    <citation type="submission" date="2022-12" db="EMBL/GenBank/DDBJ databases">
        <authorList>
            <person name="Webb A."/>
        </authorList>
    </citation>
    <scope>NUCLEOTIDE SEQUENCE</scope>
    <source>
        <strain evidence="8">Hp1</strain>
    </source>
</reference>
<dbReference type="FunFam" id="3.30.160.60:FF:000624">
    <property type="entry name" value="zinc finger protein 697"/>
    <property type="match status" value="1"/>
</dbReference>
<dbReference type="GO" id="GO:0005634">
    <property type="term" value="C:nucleus"/>
    <property type="evidence" value="ECO:0007669"/>
    <property type="project" value="UniProtKB-ARBA"/>
</dbReference>
<dbReference type="SMART" id="SM00355">
    <property type="entry name" value="ZnF_C2H2"/>
    <property type="match status" value="3"/>
</dbReference>
<evidence type="ECO:0000256" key="2">
    <source>
        <dbReference type="ARBA" id="ARBA00022737"/>
    </source>
</evidence>
<proteinExistence type="predicted"/>
<evidence type="ECO:0000259" key="7">
    <source>
        <dbReference type="PROSITE" id="PS50157"/>
    </source>
</evidence>
<dbReference type="InterPro" id="IPR036236">
    <property type="entry name" value="Znf_C2H2_sf"/>
</dbReference>
<feature type="domain" description="C2H2-type" evidence="7">
    <location>
        <begin position="10"/>
        <end position="39"/>
    </location>
</feature>
<keyword evidence="4" id="KW-0862">Zinc</keyword>
<dbReference type="EMBL" id="CANTFL010000375">
    <property type="protein sequence ID" value="CAI5721452.1"/>
    <property type="molecule type" value="Genomic_DNA"/>
</dbReference>
<keyword evidence="2" id="KW-0677">Repeat</keyword>
<protein>
    <recommendedName>
        <fullName evidence="7">C2H2-type domain-containing protein</fullName>
    </recommendedName>
</protein>
<evidence type="ECO:0000256" key="6">
    <source>
        <dbReference type="SAM" id="MobiDB-lite"/>
    </source>
</evidence>
<dbReference type="Gene3D" id="3.30.160.60">
    <property type="entry name" value="Classic Zinc Finger"/>
    <property type="match status" value="2"/>
</dbReference>
<gene>
    <name evidence="8" type="ORF">HBR001_LOCUS2631</name>
</gene>
<accession>A0AAV0TJF4</accession>
<dbReference type="PANTHER" id="PTHR19818">
    <property type="entry name" value="ZINC FINGER PROTEIN ZIC AND GLI"/>
    <property type="match status" value="1"/>
</dbReference>
<dbReference type="GO" id="GO:0045944">
    <property type="term" value="P:positive regulation of transcription by RNA polymerase II"/>
    <property type="evidence" value="ECO:0007669"/>
    <property type="project" value="UniProtKB-ARBA"/>
</dbReference>
<evidence type="ECO:0000256" key="4">
    <source>
        <dbReference type="ARBA" id="ARBA00022833"/>
    </source>
</evidence>